<keyword evidence="10" id="KW-1185">Reference proteome</keyword>
<dbReference type="Proteomes" id="UP000663880">
    <property type="component" value="Unassembled WGS sequence"/>
</dbReference>
<keyword evidence="4" id="KW-0442">Lipid degradation</keyword>
<dbReference type="Gene3D" id="3.40.50.1820">
    <property type="entry name" value="alpha/beta hydrolase"/>
    <property type="match status" value="1"/>
</dbReference>
<comment type="caution">
    <text evidence="9">The sequence shown here is derived from an EMBL/GenBank/DDBJ whole genome shotgun (WGS) entry which is preliminary data.</text>
</comment>
<evidence type="ECO:0000313" key="9">
    <source>
        <dbReference type="EMBL" id="CAF4839964.1"/>
    </source>
</evidence>
<dbReference type="SUPFAM" id="SSF53474">
    <property type="entry name" value="alpha/beta-Hydrolases"/>
    <property type="match status" value="1"/>
</dbReference>
<keyword evidence="2 7" id="KW-0732">Signal</keyword>
<gene>
    <name evidence="9" type="ORF">PMACD_LOCUS6068</name>
</gene>
<keyword evidence="3" id="KW-0378">Hydrolase</keyword>
<dbReference type="AlphaFoldDB" id="A0A821RCS3"/>
<accession>A0A821RCS3</accession>
<comment type="similarity">
    <text evidence="1">Belongs to the AB hydrolase superfamily. Lipase family.</text>
</comment>
<feature type="signal peptide" evidence="7">
    <location>
        <begin position="1"/>
        <end position="26"/>
    </location>
</feature>
<evidence type="ECO:0000256" key="2">
    <source>
        <dbReference type="ARBA" id="ARBA00022729"/>
    </source>
</evidence>
<organism evidence="9 10">
    <name type="scientific">Pieris macdunnoughi</name>
    <dbReference type="NCBI Taxonomy" id="345717"/>
    <lineage>
        <taxon>Eukaryota</taxon>
        <taxon>Metazoa</taxon>
        <taxon>Ecdysozoa</taxon>
        <taxon>Arthropoda</taxon>
        <taxon>Hexapoda</taxon>
        <taxon>Insecta</taxon>
        <taxon>Pterygota</taxon>
        <taxon>Neoptera</taxon>
        <taxon>Endopterygota</taxon>
        <taxon>Lepidoptera</taxon>
        <taxon>Glossata</taxon>
        <taxon>Ditrysia</taxon>
        <taxon>Papilionoidea</taxon>
        <taxon>Pieridae</taxon>
        <taxon>Pierinae</taxon>
        <taxon>Pieris</taxon>
    </lineage>
</organism>
<evidence type="ECO:0000256" key="4">
    <source>
        <dbReference type="ARBA" id="ARBA00022963"/>
    </source>
</evidence>
<name>A0A821RCS3_9NEOP</name>
<evidence type="ECO:0000313" key="10">
    <source>
        <dbReference type="Proteomes" id="UP000663880"/>
    </source>
</evidence>
<dbReference type="InterPro" id="IPR029058">
    <property type="entry name" value="AB_hydrolase_fold"/>
</dbReference>
<feature type="chain" id="PRO_5033003109" description="Partial AB-hydrolase lipase domain-containing protein" evidence="7">
    <location>
        <begin position="27"/>
        <end position="512"/>
    </location>
</feature>
<dbReference type="GO" id="GO:0016042">
    <property type="term" value="P:lipid catabolic process"/>
    <property type="evidence" value="ECO:0007669"/>
    <property type="project" value="UniProtKB-KW"/>
</dbReference>
<evidence type="ECO:0000256" key="5">
    <source>
        <dbReference type="ARBA" id="ARBA00023098"/>
    </source>
</evidence>
<sequence length="512" mass="58483">MCVRISAMKLYAVLFTLCILLKYTDSRYVDWFPQNLVDKFTNKTSQITNYVREKGRSLKQFYVENVRKRITSYLNINQTEDVTDKPTRMRRKFHGYLEDARANDKKVFDVIAPERIEYNCNDNDPGIHMTTPQLIAQHGYSSESHTVVTSDGYILTIHRIPYSKNSTKTSPRKTVLLHHGLLGSSADWIIPGPDKALPYILSEAGYDVWLANVRGNTYSKAHISLNTDTFEFWNFTFHEVSQHDLPAVIDYIMDLKGWDTKINYIGHSMGTTVLFALLSTKTHYNKVLRAGFALAPVAYMTDIKSPIHLLAKYSDNIEYLFKLLGANEFLPPNAVLRWLSKHACEISKLEEAICENSMFVICGHDEGQFNKSLLPLILSHDPAGASTKTLVHYAQEIRTAGRFQQFDYGPDGNLKQYGSPSPPEYPIHKITLPIALISSQNDWLASDVDVTNLYVQLVNPIEHYIVPLEEFNHIDFLWAIDARKLVYNKLLELLEDGVSNSSPYVMQQLLDK</sequence>
<dbReference type="EMBL" id="CAJOBZ010000013">
    <property type="protein sequence ID" value="CAF4839964.1"/>
    <property type="molecule type" value="Genomic_DNA"/>
</dbReference>
<dbReference type="PANTHER" id="PTHR11005">
    <property type="entry name" value="LYSOSOMAL ACID LIPASE-RELATED"/>
    <property type="match status" value="1"/>
</dbReference>
<protein>
    <recommendedName>
        <fullName evidence="8">Partial AB-hydrolase lipase domain-containing protein</fullName>
    </recommendedName>
</protein>
<dbReference type="OrthoDB" id="9974421at2759"/>
<proteinExistence type="inferred from homology"/>
<dbReference type="FunFam" id="3.40.50.1820:FF:000021">
    <property type="entry name" value="Lipase"/>
    <property type="match status" value="1"/>
</dbReference>
<evidence type="ECO:0000256" key="7">
    <source>
        <dbReference type="SAM" id="SignalP"/>
    </source>
</evidence>
<reference evidence="9" key="1">
    <citation type="submission" date="2021-02" db="EMBL/GenBank/DDBJ databases">
        <authorList>
            <person name="Steward A R."/>
        </authorList>
    </citation>
    <scope>NUCLEOTIDE SEQUENCE</scope>
</reference>
<evidence type="ECO:0000256" key="1">
    <source>
        <dbReference type="ARBA" id="ARBA00010701"/>
    </source>
</evidence>
<dbReference type="InterPro" id="IPR006693">
    <property type="entry name" value="AB_hydrolase_lipase"/>
</dbReference>
<evidence type="ECO:0000259" key="8">
    <source>
        <dbReference type="Pfam" id="PF04083"/>
    </source>
</evidence>
<feature type="domain" description="Partial AB-hydrolase lipase" evidence="8">
    <location>
        <begin position="132"/>
        <end position="190"/>
    </location>
</feature>
<keyword evidence="5" id="KW-0443">Lipid metabolism</keyword>
<evidence type="ECO:0000256" key="6">
    <source>
        <dbReference type="ARBA" id="ARBA00023180"/>
    </source>
</evidence>
<keyword evidence="6" id="KW-0325">Glycoprotein</keyword>
<dbReference type="GO" id="GO:0016787">
    <property type="term" value="F:hydrolase activity"/>
    <property type="evidence" value="ECO:0007669"/>
    <property type="project" value="UniProtKB-KW"/>
</dbReference>
<dbReference type="Pfam" id="PF04083">
    <property type="entry name" value="Abhydro_lipase"/>
    <property type="match status" value="1"/>
</dbReference>
<evidence type="ECO:0000256" key="3">
    <source>
        <dbReference type="ARBA" id="ARBA00022801"/>
    </source>
</evidence>